<feature type="domain" description="RING-type" evidence="9">
    <location>
        <begin position="269"/>
        <end position="320"/>
    </location>
</feature>
<feature type="compositionally biased region" description="Low complexity" evidence="8">
    <location>
        <begin position="115"/>
        <end position="131"/>
    </location>
</feature>
<name>A0A0N5ATD9_9BILA</name>
<accession>A0A0N5ATD9</accession>
<organism evidence="11 12">
    <name type="scientific">Syphacia muris</name>
    <dbReference type="NCBI Taxonomy" id="451379"/>
    <lineage>
        <taxon>Eukaryota</taxon>
        <taxon>Metazoa</taxon>
        <taxon>Ecdysozoa</taxon>
        <taxon>Nematoda</taxon>
        <taxon>Chromadorea</taxon>
        <taxon>Rhabditida</taxon>
        <taxon>Spirurina</taxon>
        <taxon>Oxyuridomorpha</taxon>
        <taxon>Oxyuroidea</taxon>
        <taxon>Oxyuridae</taxon>
        <taxon>Syphacia</taxon>
    </lineage>
</organism>
<feature type="compositionally biased region" description="Basic and acidic residues" evidence="8">
    <location>
        <begin position="157"/>
        <end position="167"/>
    </location>
</feature>
<dbReference type="SUPFAM" id="SSF57850">
    <property type="entry name" value="RING/U-box"/>
    <property type="match status" value="1"/>
</dbReference>
<feature type="region of interest" description="Disordered" evidence="8">
    <location>
        <begin position="37"/>
        <end position="167"/>
    </location>
</feature>
<feature type="domain" description="C3H1-type" evidence="10">
    <location>
        <begin position="8"/>
        <end position="34"/>
    </location>
</feature>
<keyword evidence="3" id="KW-0808">Transferase</keyword>
<dbReference type="PROSITE" id="PS50103">
    <property type="entry name" value="ZF_C3H1"/>
    <property type="match status" value="2"/>
</dbReference>
<dbReference type="PANTHER" id="PTHR11224">
    <property type="entry name" value="MAKORIN-RELATED"/>
    <property type="match status" value="1"/>
</dbReference>
<feature type="domain" description="C3H1-type" evidence="10">
    <location>
        <begin position="350"/>
        <end position="380"/>
    </location>
</feature>
<dbReference type="PROSITE" id="PS00518">
    <property type="entry name" value="ZF_RING_1"/>
    <property type="match status" value="1"/>
</dbReference>
<dbReference type="EC" id="2.3.2.27" evidence="2"/>
<keyword evidence="5 7" id="KW-0863">Zinc-finger</keyword>
<dbReference type="InterPro" id="IPR036855">
    <property type="entry name" value="Znf_CCCH_sf"/>
</dbReference>
<dbReference type="SUPFAM" id="SSF90229">
    <property type="entry name" value="CCCH zinc finger"/>
    <property type="match status" value="1"/>
</dbReference>
<dbReference type="Gene3D" id="4.10.1000.10">
    <property type="entry name" value="Zinc finger, CCCH-type"/>
    <property type="match status" value="1"/>
</dbReference>
<proteinExistence type="predicted"/>
<dbReference type="InterPro" id="IPR017907">
    <property type="entry name" value="Znf_RING_CS"/>
</dbReference>
<dbReference type="InterPro" id="IPR013083">
    <property type="entry name" value="Znf_RING/FYVE/PHD"/>
</dbReference>
<reference evidence="12" key="1">
    <citation type="submission" date="2017-02" db="UniProtKB">
        <authorList>
            <consortium name="WormBaseParasite"/>
        </authorList>
    </citation>
    <scope>IDENTIFICATION</scope>
</reference>
<comment type="catalytic activity">
    <reaction evidence="1">
        <text>S-ubiquitinyl-[E2 ubiquitin-conjugating enzyme]-L-cysteine + [acceptor protein]-L-lysine = [E2 ubiquitin-conjugating enzyme]-L-cysteine + N(6)-ubiquitinyl-[acceptor protein]-L-lysine.</text>
        <dbReference type="EC" id="2.3.2.27"/>
    </reaction>
</comment>
<dbReference type="Gene3D" id="3.30.40.10">
    <property type="entry name" value="Zinc/RING finger domain, C3HC4 (zinc finger)"/>
    <property type="match status" value="1"/>
</dbReference>
<evidence type="ECO:0000256" key="5">
    <source>
        <dbReference type="ARBA" id="ARBA00022771"/>
    </source>
</evidence>
<evidence type="ECO:0000256" key="2">
    <source>
        <dbReference type="ARBA" id="ARBA00012483"/>
    </source>
</evidence>
<evidence type="ECO:0000256" key="7">
    <source>
        <dbReference type="PROSITE-ProRule" id="PRU00723"/>
    </source>
</evidence>
<feature type="compositionally biased region" description="Polar residues" evidence="8">
    <location>
        <begin position="79"/>
        <end position="95"/>
    </location>
</feature>
<dbReference type="SMART" id="SM00184">
    <property type="entry name" value="RING"/>
    <property type="match status" value="1"/>
</dbReference>
<dbReference type="Proteomes" id="UP000046393">
    <property type="component" value="Unplaced"/>
</dbReference>
<evidence type="ECO:0000259" key="9">
    <source>
        <dbReference type="PROSITE" id="PS50089"/>
    </source>
</evidence>
<dbReference type="InterPro" id="IPR001841">
    <property type="entry name" value="Znf_RING"/>
</dbReference>
<dbReference type="InterPro" id="IPR000571">
    <property type="entry name" value="Znf_CCCH"/>
</dbReference>
<evidence type="ECO:0000256" key="3">
    <source>
        <dbReference type="ARBA" id="ARBA00022679"/>
    </source>
</evidence>
<feature type="zinc finger region" description="C3H1-type" evidence="7">
    <location>
        <begin position="350"/>
        <end position="380"/>
    </location>
</feature>
<dbReference type="STRING" id="451379.A0A0N5ATD9"/>
<dbReference type="GO" id="GO:0000209">
    <property type="term" value="P:protein polyubiquitination"/>
    <property type="evidence" value="ECO:0007669"/>
    <property type="project" value="InterPro"/>
</dbReference>
<evidence type="ECO:0000313" key="12">
    <source>
        <dbReference type="WBParaSite" id="SMUV_0000809301-mRNA-1"/>
    </source>
</evidence>
<evidence type="ECO:0000313" key="11">
    <source>
        <dbReference type="Proteomes" id="UP000046393"/>
    </source>
</evidence>
<dbReference type="GO" id="GO:0061630">
    <property type="term" value="F:ubiquitin protein ligase activity"/>
    <property type="evidence" value="ECO:0007669"/>
    <property type="project" value="UniProtKB-EC"/>
</dbReference>
<dbReference type="WBParaSite" id="SMUV_0000809301-mRNA-1">
    <property type="protein sequence ID" value="SMUV_0000809301-mRNA-1"/>
    <property type="gene ID" value="SMUV_0000809301"/>
</dbReference>
<keyword evidence="4 7" id="KW-0479">Metal-binding</keyword>
<dbReference type="GO" id="GO:0008270">
    <property type="term" value="F:zinc ion binding"/>
    <property type="evidence" value="ECO:0007669"/>
    <property type="project" value="UniProtKB-KW"/>
</dbReference>
<feature type="zinc finger region" description="C3H1-type" evidence="7">
    <location>
        <begin position="8"/>
        <end position="34"/>
    </location>
</feature>
<dbReference type="AlphaFoldDB" id="A0A0N5ATD9"/>
<keyword evidence="11" id="KW-1185">Reference proteome</keyword>
<evidence type="ECO:0000256" key="1">
    <source>
        <dbReference type="ARBA" id="ARBA00000900"/>
    </source>
</evidence>
<evidence type="ECO:0000259" key="10">
    <source>
        <dbReference type="PROSITE" id="PS50103"/>
    </source>
</evidence>
<dbReference type="SMART" id="SM00356">
    <property type="entry name" value="ZnF_C3H1"/>
    <property type="match status" value="2"/>
</dbReference>
<keyword evidence="6 7" id="KW-0862">Zinc</keyword>
<protein>
    <recommendedName>
        <fullName evidence="2">RING-type E3 ubiquitin transferase</fullName>
        <ecNumber evidence="2">2.3.2.27</ecNumber>
    </recommendedName>
</protein>
<evidence type="ECO:0000256" key="4">
    <source>
        <dbReference type="ARBA" id="ARBA00022723"/>
    </source>
</evidence>
<dbReference type="PROSITE" id="PS50089">
    <property type="entry name" value="ZF_RING_2"/>
    <property type="match status" value="1"/>
</dbReference>
<evidence type="ECO:0000256" key="8">
    <source>
        <dbReference type="SAM" id="MobiDB-lite"/>
    </source>
</evidence>
<sequence>MEEFPKVTEKVLCRFYLSNACFKGDICTFLHAEPESTRRKNLTEENVDYSCSDKSQSEVIAEDDKASPSSIGVKDDKISSSSTSVKGDKASPSSTSVDDDRPSSLSSSAKDDRTSSSSSSTEDYKTTSSSSGVKGDTTSSLSSSAEDDKAGSSSSNEVKHTSTELRERRPTTVEYRVLVTPDFPLFVLPQITNTGSTTVSLCSFVRSGYNHVDGGRIFVHDANFGTHGRPDLLSFDERQGEIDNRSCNPLNQTTSETYNIDEQSRDKVCGICMESVWPKKLPFGILQSCKHCYCLSCISKWRHYEANVLGKHSARRCPKCLVHSSFVIPARRWIEDPGEKLILLSRYLENNKKIRCKYIRGGDISDCPFGNKCFYKHEIELLKQS</sequence>
<dbReference type="InterPro" id="IPR045072">
    <property type="entry name" value="MKRN-like"/>
</dbReference>
<dbReference type="PANTHER" id="PTHR11224:SF10">
    <property type="entry name" value="IP09428P-RELATED"/>
    <property type="match status" value="1"/>
</dbReference>
<evidence type="ECO:0000256" key="6">
    <source>
        <dbReference type="ARBA" id="ARBA00022833"/>
    </source>
</evidence>